<dbReference type="Gene3D" id="1.10.10.10">
    <property type="entry name" value="Winged helix-like DNA-binding domain superfamily/Winged helix DNA-binding domain"/>
    <property type="match status" value="1"/>
</dbReference>
<dbReference type="EMBL" id="JPSL02000034">
    <property type="protein sequence ID" value="KGQ22510.1"/>
    <property type="molecule type" value="Genomic_DNA"/>
</dbReference>
<dbReference type="PANTHER" id="PTHR43537:SF24">
    <property type="entry name" value="GLUCONATE OPERON TRANSCRIPTIONAL REPRESSOR"/>
    <property type="match status" value="1"/>
</dbReference>
<name>A0A0A2WW27_THEFI</name>
<dbReference type="SUPFAM" id="SSF48008">
    <property type="entry name" value="GntR ligand-binding domain-like"/>
    <property type="match status" value="1"/>
</dbReference>
<dbReference type="InterPro" id="IPR000485">
    <property type="entry name" value="AsnC-type_HTH_dom"/>
</dbReference>
<dbReference type="Gene3D" id="1.20.120.530">
    <property type="entry name" value="GntR ligand-binding domain-like"/>
    <property type="match status" value="1"/>
</dbReference>
<evidence type="ECO:0000256" key="1">
    <source>
        <dbReference type="ARBA" id="ARBA00023015"/>
    </source>
</evidence>
<evidence type="ECO:0000256" key="2">
    <source>
        <dbReference type="ARBA" id="ARBA00023125"/>
    </source>
</evidence>
<dbReference type="GO" id="GO:0003700">
    <property type="term" value="F:DNA-binding transcription factor activity"/>
    <property type="evidence" value="ECO:0007669"/>
    <property type="project" value="InterPro"/>
</dbReference>
<dbReference type="STRING" id="276.THFILI_01085"/>
<dbReference type="Pfam" id="PF00392">
    <property type="entry name" value="GntR"/>
    <property type="match status" value="1"/>
</dbReference>
<keyword evidence="2" id="KW-0238">DNA-binding</keyword>
<keyword evidence="1" id="KW-0805">Transcription regulation</keyword>
<accession>A0A0A2WW27</accession>
<dbReference type="AlphaFoldDB" id="A0A0A2WW27"/>
<dbReference type="GO" id="GO:0043565">
    <property type="term" value="F:sequence-specific DNA binding"/>
    <property type="evidence" value="ECO:0007669"/>
    <property type="project" value="InterPro"/>
</dbReference>
<dbReference type="OrthoDB" id="114741at2"/>
<dbReference type="PATRIC" id="fig|276.5.peg.677"/>
<keyword evidence="6" id="KW-1185">Reference proteome</keyword>
<proteinExistence type="predicted"/>
<dbReference type="PRINTS" id="PR00033">
    <property type="entry name" value="HTHASNC"/>
</dbReference>
<dbReference type="InterPro" id="IPR008920">
    <property type="entry name" value="TF_FadR/GntR_C"/>
</dbReference>
<dbReference type="Proteomes" id="UP000030364">
    <property type="component" value="Unassembled WGS sequence"/>
</dbReference>
<reference evidence="5 6" key="1">
    <citation type="journal article" date="2015" name="Genome Announc.">
        <title>Draft Genome Sequence of the Thermophile Thermus filiformis ATCC 43280, Producer of Carotenoid-(Di)glucoside-Branched Fatty Acid (Di)esters and Source of Hyperthermostable Enzymes of Biotechnological Interest.</title>
        <authorList>
            <person name="Mandelli F."/>
            <person name="Oliveira Ramires B."/>
            <person name="Couger M.B."/>
            <person name="Paixao D.A."/>
            <person name="Camilo C.M."/>
            <person name="Polikarpov I."/>
            <person name="Prade R."/>
            <person name="Riano-Pachon D.M."/>
            <person name="Squina F.M."/>
        </authorList>
    </citation>
    <scope>NUCLEOTIDE SEQUENCE [LARGE SCALE GENOMIC DNA]</scope>
    <source>
        <strain evidence="5 6">ATCC 43280</strain>
    </source>
</reference>
<sequence>MEEAIPRTTLTLEAYRALRRAILNRRYPPGTKLVVRELAEALGLSPTPVKEALAALEREGLVRAIPHRGYQVPALGLEDIREIYELREALEGLAARLAALKGGVDLLDRLQELLLRQREAAAREDLEAYGDLDLAFHHALWEASGNQRLLRNAENLDGQVRLLISTSAAVPGRLPSALTEHGAILERLSARDPEGAERAMRLHVHNAWEALRTHLSASPGAS</sequence>
<evidence type="ECO:0000313" key="5">
    <source>
        <dbReference type="EMBL" id="KGQ22510.1"/>
    </source>
</evidence>
<evidence type="ECO:0000256" key="3">
    <source>
        <dbReference type="ARBA" id="ARBA00023163"/>
    </source>
</evidence>
<dbReference type="SMART" id="SM00895">
    <property type="entry name" value="FCD"/>
    <property type="match status" value="1"/>
</dbReference>
<dbReference type="InterPro" id="IPR011711">
    <property type="entry name" value="GntR_C"/>
</dbReference>
<dbReference type="RefSeq" id="WP_038062362.1">
    <property type="nucleotide sequence ID" value="NZ_JPSL02000034.1"/>
</dbReference>
<evidence type="ECO:0000259" key="4">
    <source>
        <dbReference type="PROSITE" id="PS50949"/>
    </source>
</evidence>
<keyword evidence="3" id="KW-0804">Transcription</keyword>
<dbReference type="InterPro" id="IPR036390">
    <property type="entry name" value="WH_DNA-bd_sf"/>
</dbReference>
<evidence type="ECO:0000313" key="6">
    <source>
        <dbReference type="Proteomes" id="UP000030364"/>
    </source>
</evidence>
<dbReference type="SUPFAM" id="SSF46785">
    <property type="entry name" value="Winged helix' DNA-binding domain"/>
    <property type="match status" value="1"/>
</dbReference>
<comment type="caution">
    <text evidence="5">The sequence shown here is derived from an EMBL/GenBank/DDBJ whole genome shotgun (WGS) entry which is preliminary data.</text>
</comment>
<dbReference type="CDD" id="cd07377">
    <property type="entry name" value="WHTH_GntR"/>
    <property type="match status" value="1"/>
</dbReference>
<gene>
    <name evidence="5" type="ORF">THFILI_01085</name>
</gene>
<dbReference type="PANTHER" id="PTHR43537">
    <property type="entry name" value="TRANSCRIPTIONAL REGULATOR, GNTR FAMILY"/>
    <property type="match status" value="1"/>
</dbReference>
<protein>
    <submittedName>
        <fullName evidence="5">GntR family transcriptional regulator</fullName>
    </submittedName>
</protein>
<dbReference type="InterPro" id="IPR000524">
    <property type="entry name" value="Tscrpt_reg_HTH_GntR"/>
</dbReference>
<dbReference type="SMART" id="SM00345">
    <property type="entry name" value="HTH_GNTR"/>
    <property type="match status" value="1"/>
</dbReference>
<organism evidence="5 6">
    <name type="scientific">Thermus filiformis</name>
    <dbReference type="NCBI Taxonomy" id="276"/>
    <lineage>
        <taxon>Bacteria</taxon>
        <taxon>Thermotogati</taxon>
        <taxon>Deinococcota</taxon>
        <taxon>Deinococci</taxon>
        <taxon>Thermales</taxon>
        <taxon>Thermaceae</taxon>
        <taxon>Thermus</taxon>
    </lineage>
</organism>
<dbReference type="Pfam" id="PF07729">
    <property type="entry name" value="FCD"/>
    <property type="match status" value="1"/>
</dbReference>
<feature type="domain" description="HTH gntR-type" evidence="4">
    <location>
        <begin position="8"/>
        <end position="75"/>
    </location>
</feature>
<dbReference type="PROSITE" id="PS50949">
    <property type="entry name" value="HTH_GNTR"/>
    <property type="match status" value="1"/>
</dbReference>
<dbReference type="InterPro" id="IPR036388">
    <property type="entry name" value="WH-like_DNA-bd_sf"/>
</dbReference>